<evidence type="ECO:0000256" key="1">
    <source>
        <dbReference type="ARBA" id="ARBA00004496"/>
    </source>
</evidence>
<dbReference type="SUPFAM" id="SSF50341">
    <property type="entry name" value="CheW-like"/>
    <property type="match status" value="1"/>
</dbReference>
<keyword evidence="7" id="KW-1185">Reference proteome</keyword>
<evidence type="ECO:0000256" key="3">
    <source>
        <dbReference type="ARBA" id="ARBA00022490"/>
    </source>
</evidence>
<dbReference type="AlphaFoldDB" id="A0A1G9UYP9"/>
<comment type="subcellular location">
    <subcellularLocation>
        <location evidence="1">Cytoplasm</location>
    </subcellularLocation>
</comment>
<dbReference type="Proteomes" id="UP000199544">
    <property type="component" value="Unassembled WGS sequence"/>
</dbReference>
<dbReference type="InterPro" id="IPR002545">
    <property type="entry name" value="CheW-lke_dom"/>
</dbReference>
<evidence type="ECO:0000256" key="2">
    <source>
        <dbReference type="ARBA" id="ARBA00021483"/>
    </source>
</evidence>
<dbReference type="EMBL" id="FNHW01000001">
    <property type="protein sequence ID" value="SDM64950.1"/>
    <property type="molecule type" value="Genomic_DNA"/>
</dbReference>
<dbReference type="STRING" id="459525.SAMN04488137_1239"/>
<name>A0A1G9UYP9_9BACL</name>
<dbReference type="OrthoDB" id="9794382at2"/>
<dbReference type="FunFam" id="2.40.50.180:FF:000002">
    <property type="entry name" value="Chemotaxis protein CheW"/>
    <property type="match status" value="1"/>
</dbReference>
<protein>
    <recommendedName>
        <fullName evidence="2">Chemotaxis protein CheW</fullName>
    </recommendedName>
</protein>
<sequence>MIEQELKIVVFRLKDEEYGVNVLNVLSIERVSPITRVPKTPAFVKGVMNLRGAVTPVIDLRSRFGMKEKTADDDTRIIIVNTEGMDVGLIVDAANDVLDLSLSDIEPTPEVAGGINARYLDGVAKIDGRLFILLRLDKVLDKNEIIELQGAAYEV</sequence>
<accession>A0A1G9UYP9</accession>
<keyword evidence="4" id="KW-0145">Chemotaxis</keyword>
<dbReference type="SMART" id="SM00260">
    <property type="entry name" value="CheW"/>
    <property type="match status" value="1"/>
</dbReference>
<dbReference type="RefSeq" id="WP_090233285.1">
    <property type="nucleotide sequence ID" value="NZ_FNHW01000001.1"/>
</dbReference>
<dbReference type="InterPro" id="IPR036061">
    <property type="entry name" value="CheW-like_dom_sf"/>
</dbReference>
<evidence type="ECO:0000313" key="6">
    <source>
        <dbReference type="EMBL" id="SDM64950.1"/>
    </source>
</evidence>
<dbReference type="Pfam" id="PF01584">
    <property type="entry name" value="CheW"/>
    <property type="match status" value="1"/>
</dbReference>
<evidence type="ECO:0000259" key="5">
    <source>
        <dbReference type="PROSITE" id="PS50851"/>
    </source>
</evidence>
<evidence type="ECO:0000313" key="7">
    <source>
        <dbReference type="Proteomes" id="UP000199544"/>
    </source>
</evidence>
<dbReference type="GO" id="GO:0007165">
    <property type="term" value="P:signal transduction"/>
    <property type="evidence" value="ECO:0007669"/>
    <property type="project" value="InterPro"/>
</dbReference>
<feature type="domain" description="CheW-like" evidence="5">
    <location>
        <begin position="5"/>
        <end position="145"/>
    </location>
</feature>
<dbReference type="Gene3D" id="2.40.50.180">
    <property type="entry name" value="CheA-289, Domain 4"/>
    <property type="match status" value="1"/>
</dbReference>
<dbReference type="PANTHER" id="PTHR22617:SF23">
    <property type="entry name" value="CHEMOTAXIS PROTEIN CHEW"/>
    <property type="match status" value="1"/>
</dbReference>
<dbReference type="Gene3D" id="2.30.30.40">
    <property type="entry name" value="SH3 Domains"/>
    <property type="match status" value="1"/>
</dbReference>
<dbReference type="CDD" id="cd00732">
    <property type="entry name" value="CheW"/>
    <property type="match status" value="1"/>
</dbReference>
<organism evidence="6 7">
    <name type="scientific">Fictibacillus solisalsi</name>
    <dbReference type="NCBI Taxonomy" id="459525"/>
    <lineage>
        <taxon>Bacteria</taxon>
        <taxon>Bacillati</taxon>
        <taxon>Bacillota</taxon>
        <taxon>Bacilli</taxon>
        <taxon>Bacillales</taxon>
        <taxon>Fictibacillaceae</taxon>
        <taxon>Fictibacillus</taxon>
    </lineage>
</organism>
<dbReference type="PANTHER" id="PTHR22617">
    <property type="entry name" value="CHEMOTAXIS SENSOR HISTIDINE KINASE-RELATED"/>
    <property type="match status" value="1"/>
</dbReference>
<reference evidence="7" key="1">
    <citation type="submission" date="2016-10" db="EMBL/GenBank/DDBJ databases">
        <authorList>
            <person name="Varghese N."/>
            <person name="Submissions S."/>
        </authorList>
    </citation>
    <scope>NUCLEOTIDE SEQUENCE [LARGE SCALE GENOMIC DNA]</scope>
    <source>
        <strain evidence="7">CGMCC 1.6854</strain>
    </source>
</reference>
<dbReference type="InterPro" id="IPR039315">
    <property type="entry name" value="CheW"/>
</dbReference>
<keyword evidence="3" id="KW-0963">Cytoplasm</keyword>
<dbReference type="PROSITE" id="PS50851">
    <property type="entry name" value="CHEW"/>
    <property type="match status" value="1"/>
</dbReference>
<dbReference type="GO" id="GO:0005829">
    <property type="term" value="C:cytosol"/>
    <property type="evidence" value="ECO:0007669"/>
    <property type="project" value="TreeGrafter"/>
</dbReference>
<dbReference type="GO" id="GO:0006935">
    <property type="term" value="P:chemotaxis"/>
    <property type="evidence" value="ECO:0007669"/>
    <property type="project" value="UniProtKB-KW"/>
</dbReference>
<proteinExistence type="predicted"/>
<evidence type="ECO:0000256" key="4">
    <source>
        <dbReference type="ARBA" id="ARBA00022500"/>
    </source>
</evidence>
<gene>
    <name evidence="6" type="ORF">SAMN04488137_1239</name>
</gene>